<organism evidence="1 2">
    <name type="scientific">Noviherbaspirillum galbum</name>
    <dbReference type="NCBI Taxonomy" id="2709383"/>
    <lineage>
        <taxon>Bacteria</taxon>
        <taxon>Pseudomonadati</taxon>
        <taxon>Pseudomonadota</taxon>
        <taxon>Betaproteobacteria</taxon>
        <taxon>Burkholderiales</taxon>
        <taxon>Oxalobacteraceae</taxon>
        <taxon>Noviherbaspirillum</taxon>
    </lineage>
</organism>
<evidence type="ECO:0000313" key="2">
    <source>
        <dbReference type="Proteomes" id="UP000482155"/>
    </source>
</evidence>
<accession>A0A6B3SFU8</accession>
<comment type="caution">
    <text evidence="1">The sequence shown here is derived from an EMBL/GenBank/DDBJ whole genome shotgun (WGS) entry which is preliminary data.</text>
</comment>
<dbReference type="AlphaFoldDB" id="A0A6B3SFU8"/>
<proteinExistence type="predicted"/>
<keyword evidence="2" id="KW-1185">Reference proteome</keyword>
<protein>
    <submittedName>
        <fullName evidence="1">Uncharacterized protein</fullName>
    </submittedName>
</protein>
<reference evidence="1 2" key="1">
    <citation type="submission" date="2020-02" db="EMBL/GenBank/DDBJ databases">
        <authorList>
            <person name="Kim M.K."/>
        </authorList>
    </citation>
    <scope>NUCLEOTIDE SEQUENCE [LARGE SCALE GENOMIC DNA]</scope>
    <source>
        <strain evidence="1 2">17J57-3</strain>
    </source>
</reference>
<dbReference type="Proteomes" id="UP000482155">
    <property type="component" value="Unassembled WGS sequence"/>
</dbReference>
<dbReference type="EMBL" id="JAAIVB010000003">
    <property type="protein sequence ID" value="NEX59480.1"/>
    <property type="molecule type" value="Genomic_DNA"/>
</dbReference>
<name>A0A6B3SFU8_9BURK</name>
<sequence length="49" mass="5365">MNACAENEIVGFEYAMKMNVSLNFPEAEVNVLARRTALPATFDSQAGSR</sequence>
<gene>
    <name evidence="1" type="ORF">G3574_00170</name>
</gene>
<dbReference type="RefSeq" id="WP_163959671.1">
    <property type="nucleotide sequence ID" value="NZ_JAAIVB010000003.1"/>
</dbReference>
<evidence type="ECO:0000313" key="1">
    <source>
        <dbReference type="EMBL" id="NEX59480.1"/>
    </source>
</evidence>